<dbReference type="Proteomes" id="UP000076798">
    <property type="component" value="Unassembled WGS sequence"/>
</dbReference>
<evidence type="ECO:0000256" key="8">
    <source>
        <dbReference type="ARBA" id="ARBA00047658"/>
    </source>
</evidence>
<dbReference type="Gene3D" id="1.25.40.120">
    <property type="entry name" value="Protein prenylyltransferase"/>
    <property type="match status" value="1"/>
</dbReference>
<protein>
    <recommendedName>
        <fullName evidence="3 9">Geranylgeranyl transferase type-2 subunit alpha</fullName>
        <ecNumber evidence="2 9">2.5.1.60</ecNumber>
    </recommendedName>
    <alternativeName>
        <fullName evidence="7 9">Geranylgeranyl transferase type II subunit alpha</fullName>
    </alternativeName>
</protein>
<gene>
    <name evidence="10" type="ORF">SISSUDRAFT_1058876</name>
</gene>
<dbReference type="EC" id="2.5.1.60" evidence="2 9"/>
<dbReference type="GO" id="GO:0005968">
    <property type="term" value="C:Rab-protein geranylgeranyltransferase complex"/>
    <property type="evidence" value="ECO:0007669"/>
    <property type="project" value="TreeGrafter"/>
</dbReference>
<organism evidence="10 11">
    <name type="scientific">Sistotremastrum suecicum HHB10207 ss-3</name>
    <dbReference type="NCBI Taxonomy" id="1314776"/>
    <lineage>
        <taxon>Eukaryota</taxon>
        <taxon>Fungi</taxon>
        <taxon>Dikarya</taxon>
        <taxon>Basidiomycota</taxon>
        <taxon>Agaricomycotina</taxon>
        <taxon>Agaricomycetes</taxon>
        <taxon>Sistotremastrales</taxon>
        <taxon>Sistotremastraceae</taxon>
        <taxon>Sistotremastrum</taxon>
    </lineage>
</organism>
<comment type="function">
    <text evidence="9">Catalyzes the transfer of a geranyl-geranyl moiety from geranyl-geranyl pyrophosphate to cysteines occuring in specific C-terminal amino acid sequences.</text>
</comment>
<comment type="catalytic activity">
    <reaction evidence="8 9">
        <text>geranylgeranyl diphosphate + L-cysteinyl-[protein] = S-geranylgeranyl-L-cysteinyl-[protein] + diphosphate</text>
        <dbReference type="Rhea" id="RHEA:21240"/>
        <dbReference type="Rhea" id="RHEA-COMP:10131"/>
        <dbReference type="Rhea" id="RHEA-COMP:11537"/>
        <dbReference type="ChEBI" id="CHEBI:29950"/>
        <dbReference type="ChEBI" id="CHEBI:33019"/>
        <dbReference type="ChEBI" id="CHEBI:57533"/>
        <dbReference type="ChEBI" id="CHEBI:86021"/>
        <dbReference type="EC" id="2.5.1.60"/>
    </reaction>
</comment>
<evidence type="ECO:0000256" key="9">
    <source>
        <dbReference type="RuleBase" id="RU367120"/>
    </source>
</evidence>
<dbReference type="GO" id="GO:0004663">
    <property type="term" value="F:Rab geranylgeranyltransferase activity"/>
    <property type="evidence" value="ECO:0007669"/>
    <property type="project" value="UniProtKB-UniRule"/>
</dbReference>
<evidence type="ECO:0000256" key="7">
    <source>
        <dbReference type="ARBA" id="ARBA00031267"/>
    </source>
</evidence>
<keyword evidence="4 9" id="KW-0637">Prenyltransferase</keyword>
<sequence length="350" mass="41573">MVSNHNVKRTRVSPEALEAKRLKELSKVKEYLALNDDLLARKRSKTYRKEDFEATTRILSINPEFYTAWNYRREIFLNGLFPASTPAQIDEFLSSDLDMTMAQLQRHPKVYWIWNHRRWCLEHVPEGPGEDGDSREGWRRDNWNKEMFVAEKMLDRDPRNFHAWNYRRYIVASWPSIRTKDDELKYTKKKIQSNFSNFSAWHQRSKVLGAMWEVTPATRTEQDEGMSSHHAHSCCRLIILKEFEFVKSALWTDPGDQSAWIYHRWLIGEGDDLVVLQREIDVIEELLVEEPDSKWCLDSLVHFQRLLLQHKDESSVDVSSIQQRCVFALTKLEAIDPKRKQRYQDIKSQL</sequence>
<evidence type="ECO:0000313" key="11">
    <source>
        <dbReference type="Proteomes" id="UP000076798"/>
    </source>
</evidence>
<evidence type="ECO:0000256" key="1">
    <source>
        <dbReference type="ARBA" id="ARBA00006734"/>
    </source>
</evidence>
<evidence type="ECO:0000256" key="2">
    <source>
        <dbReference type="ARBA" id="ARBA00012656"/>
    </source>
</evidence>
<keyword evidence="6" id="KW-0677">Repeat</keyword>
<dbReference type="SUPFAM" id="SSF48439">
    <property type="entry name" value="Protein prenylyltransferase"/>
    <property type="match status" value="1"/>
</dbReference>
<keyword evidence="11" id="KW-1185">Reference proteome</keyword>
<evidence type="ECO:0000256" key="6">
    <source>
        <dbReference type="ARBA" id="ARBA00022737"/>
    </source>
</evidence>
<dbReference type="FunFam" id="1.25.40.120:FF:000035">
    <property type="entry name" value="Geranylgeranyl transferase type-2 subunit alpha"/>
    <property type="match status" value="1"/>
</dbReference>
<accession>A0A166GTU9</accession>
<dbReference type="GO" id="GO:0097354">
    <property type="term" value="P:prenylation"/>
    <property type="evidence" value="ECO:0007669"/>
    <property type="project" value="UniProtKB-UniRule"/>
</dbReference>
<comment type="similarity">
    <text evidence="1 9">Belongs to the protein prenyltransferase subunit alpha family.</text>
</comment>
<dbReference type="EMBL" id="KV428016">
    <property type="protein sequence ID" value="KZT42005.1"/>
    <property type="molecule type" value="Genomic_DNA"/>
</dbReference>
<dbReference type="AlphaFoldDB" id="A0A166GTU9"/>
<dbReference type="OrthoDB" id="1658at2759"/>
<dbReference type="Pfam" id="PF01239">
    <property type="entry name" value="PPTA"/>
    <property type="match status" value="5"/>
</dbReference>
<evidence type="ECO:0000256" key="5">
    <source>
        <dbReference type="ARBA" id="ARBA00022679"/>
    </source>
</evidence>
<proteinExistence type="inferred from homology"/>
<evidence type="ECO:0000313" key="10">
    <source>
        <dbReference type="EMBL" id="KZT42005.1"/>
    </source>
</evidence>
<dbReference type="PANTHER" id="PTHR11129:SF2">
    <property type="entry name" value="GERANYLGERANYL TRANSFERASE TYPE-2 SUBUNIT ALPHA"/>
    <property type="match status" value="1"/>
</dbReference>
<name>A0A166GTU9_9AGAM</name>
<dbReference type="PANTHER" id="PTHR11129">
    <property type="entry name" value="PROTEIN FARNESYLTRANSFERASE ALPHA SUBUNIT/RAB GERANYLGERANYL TRANSFERASE ALPHA SUBUNIT"/>
    <property type="match status" value="1"/>
</dbReference>
<evidence type="ECO:0000256" key="3">
    <source>
        <dbReference type="ARBA" id="ARBA00014772"/>
    </source>
</evidence>
<keyword evidence="5 9" id="KW-0808">Transferase</keyword>
<dbReference type="STRING" id="1314776.A0A166GTU9"/>
<evidence type="ECO:0000256" key="4">
    <source>
        <dbReference type="ARBA" id="ARBA00022602"/>
    </source>
</evidence>
<dbReference type="PROSITE" id="PS51147">
    <property type="entry name" value="PFTA"/>
    <property type="match status" value="5"/>
</dbReference>
<dbReference type="InterPro" id="IPR002088">
    <property type="entry name" value="Prenyl_trans_a"/>
</dbReference>
<reference evidence="10 11" key="1">
    <citation type="journal article" date="2016" name="Mol. Biol. Evol.">
        <title>Comparative Genomics of Early-Diverging Mushroom-Forming Fungi Provides Insights into the Origins of Lignocellulose Decay Capabilities.</title>
        <authorList>
            <person name="Nagy L.G."/>
            <person name="Riley R."/>
            <person name="Tritt A."/>
            <person name="Adam C."/>
            <person name="Daum C."/>
            <person name="Floudas D."/>
            <person name="Sun H."/>
            <person name="Yadav J.S."/>
            <person name="Pangilinan J."/>
            <person name="Larsson K.H."/>
            <person name="Matsuura K."/>
            <person name="Barry K."/>
            <person name="Labutti K."/>
            <person name="Kuo R."/>
            <person name="Ohm R.A."/>
            <person name="Bhattacharya S.S."/>
            <person name="Shirouzu T."/>
            <person name="Yoshinaga Y."/>
            <person name="Martin F.M."/>
            <person name="Grigoriev I.V."/>
            <person name="Hibbett D.S."/>
        </authorList>
    </citation>
    <scope>NUCLEOTIDE SEQUENCE [LARGE SCALE GENOMIC DNA]</scope>
    <source>
        <strain evidence="10 11">HHB10207 ss-3</strain>
    </source>
</reference>